<dbReference type="AlphaFoldDB" id="A0AAU7C7T9"/>
<keyword evidence="4" id="KW-0121">Carboxypeptidase</keyword>
<feature type="chain" id="PRO_5043414227" evidence="3">
    <location>
        <begin position="28"/>
        <end position="541"/>
    </location>
</feature>
<dbReference type="GO" id="GO:0000270">
    <property type="term" value="P:peptidoglycan metabolic process"/>
    <property type="evidence" value="ECO:0007669"/>
    <property type="project" value="TreeGrafter"/>
</dbReference>
<evidence type="ECO:0000256" key="2">
    <source>
        <dbReference type="ARBA" id="ARBA00022801"/>
    </source>
</evidence>
<accession>A0AAU7C7T9</accession>
<sequence length="541" mass="57163">MAARLSRWSFILGLGLGLGSVTTMTTAGEPLETHVEEVLKAKGFEGGHWGILVVDGTTGKTVYEHNADQMFCPASVTKLFSTAAALSDLGADFRFQTPVVRRGEVKDGVLQGDLILVTRGDLCMGGRTGPEGKFLFRDNDHTYSGGHFDGEVVSSDPLAALDHLARAVQGAGIKEIRGDVLVDERFFEATSSTGSGPSRVGPTVINDNVIDIVVTPAGSAGEPAEVRLIPETAFASADLQVETVESAQPPELTVRSVGPRQFSVRGQLPAGHKPVVKIYEVEEPAAFARTLFIERLRRRGVQVAAAAIGANHAEKLPTTAEVAALPKVAEYTSPPFREYLRVILKVSHNLHASTLPLLLAANHGEKTLAEGLRREGELLKKLGVPVETISFGGGAGGDRADLVTPRATVALLRAMAARPDFPAYDAALPVLGRDGTLAKAVSAESPARGHARAKTGTFWLENGLTGQSVLTSKALAGYMETTTGRPLVFAFFLNEVPLDAKGPQVSEATAKAGRLLGSLCEVFYRSDEPKTPLPAPAVSGP</sequence>
<keyword evidence="2 4" id="KW-0378">Hydrolase</keyword>
<keyword evidence="3" id="KW-0732">Signal</keyword>
<dbReference type="InterPro" id="IPR000667">
    <property type="entry name" value="Peptidase_S13"/>
</dbReference>
<dbReference type="EMBL" id="CP155447">
    <property type="protein sequence ID" value="XBH00841.1"/>
    <property type="molecule type" value="Genomic_DNA"/>
</dbReference>
<name>A0AAU7C7T9_9BACT</name>
<feature type="signal peptide" evidence="3">
    <location>
        <begin position="1"/>
        <end position="27"/>
    </location>
</feature>
<dbReference type="Pfam" id="PF02113">
    <property type="entry name" value="Peptidase_S13"/>
    <property type="match status" value="1"/>
</dbReference>
<dbReference type="Gene3D" id="3.50.80.20">
    <property type="entry name" value="D-Ala-D-Ala carboxypeptidase C, peptidase S13"/>
    <property type="match status" value="1"/>
</dbReference>
<evidence type="ECO:0000256" key="3">
    <source>
        <dbReference type="SAM" id="SignalP"/>
    </source>
</evidence>
<dbReference type="GO" id="GO:0006508">
    <property type="term" value="P:proteolysis"/>
    <property type="evidence" value="ECO:0007669"/>
    <property type="project" value="InterPro"/>
</dbReference>
<dbReference type="GO" id="GO:0009002">
    <property type="term" value="F:serine-type D-Ala-D-Ala carboxypeptidase activity"/>
    <property type="evidence" value="ECO:0007669"/>
    <property type="project" value="UniProtKB-EC"/>
</dbReference>
<reference evidence="4" key="1">
    <citation type="submission" date="2024-05" db="EMBL/GenBank/DDBJ databases">
        <title>Planctomycetes of the genus Singulisphaera possess chitinolytic capabilities.</title>
        <authorList>
            <person name="Ivanova A."/>
        </authorList>
    </citation>
    <scope>NUCLEOTIDE SEQUENCE</scope>
    <source>
        <strain evidence="4">Ch08T</strain>
    </source>
</reference>
<evidence type="ECO:0000313" key="4">
    <source>
        <dbReference type="EMBL" id="XBH00841.1"/>
    </source>
</evidence>
<comment type="similarity">
    <text evidence="1">Belongs to the peptidase S13 family.</text>
</comment>
<dbReference type="PANTHER" id="PTHR30023:SF0">
    <property type="entry name" value="PENICILLIN-SENSITIVE CARBOXYPEPTIDASE A"/>
    <property type="match status" value="1"/>
</dbReference>
<dbReference type="Gene3D" id="3.40.710.10">
    <property type="entry name" value="DD-peptidase/beta-lactamase superfamily"/>
    <property type="match status" value="2"/>
</dbReference>
<dbReference type="EC" id="3.4.16.4" evidence="4"/>
<gene>
    <name evidence="4" type="primary">dacB</name>
    <name evidence="4" type="ORF">V5E97_21025</name>
</gene>
<organism evidence="4">
    <name type="scientific">Singulisphaera sp. Ch08</name>
    <dbReference type="NCBI Taxonomy" id="3120278"/>
    <lineage>
        <taxon>Bacteria</taxon>
        <taxon>Pseudomonadati</taxon>
        <taxon>Planctomycetota</taxon>
        <taxon>Planctomycetia</taxon>
        <taxon>Isosphaerales</taxon>
        <taxon>Isosphaeraceae</taxon>
        <taxon>Singulisphaera</taxon>
    </lineage>
</organism>
<evidence type="ECO:0000256" key="1">
    <source>
        <dbReference type="ARBA" id="ARBA00006096"/>
    </source>
</evidence>
<dbReference type="InterPro" id="IPR012338">
    <property type="entry name" value="Beta-lactam/transpept-like"/>
</dbReference>
<dbReference type="RefSeq" id="WP_406693519.1">
    <property type="nucleotide sequence ID" value="NZ_CP155447.1"/>
</dbReference>
<dbReference type="NCBIfam" id="TIGR00666">
    <property type="entry name" value="PBP4"/>
    <property type="match status" value="1"/>
</dbReference>
<keyword evidence="4" id="KW-0645">Protease</keyword>
<protein>
    <submittedName>
        <fullName evidence="4">D-alanyl-D-alanine carboxypeptidase/D-alanyl-D-alanine-endopeptidase</fullName>
        <ecNumber evidence="4">3.4.16.4</ecNumber>
    </submittedName>
</protein>
<dbReference type="PANTHER" id="PTHR30023">
    <property type="entry name" value="D-ALANYL-D-ALANINE CARBOXYPEPTIDASE"/>
    <property type="match status" value="1"/>
</dbReference>
<proteinExistence type="inferred from homology"/>
<dbReference type="SUPFAM" id="SSF56601">
    <property type="entry name" value="beta-lactamase/transpeptidase-like"/>
    <property type="match status" value="1"/>
</dbReference>